<evidence type="ECO:0000313" key="3">
    <source>
        <dbReference type="Proteomes" id="UP001244207"/>
    </source>
</evidence>
<dbReference type="RefSeq" id="XP_060359079.1">
    <property type="nucleotide sequence ID" value="XM_060501145.1"/>
</dbReference>
<evidence type="ECO:0000256" key="1">
    <source>
        <dbReference type="SAM" id="MobiDB-lite"/>
    </source>
</evidence>
<dbReference type="AlphaFoldDB" id="A0AAD8X951"/>
<reference evidence="2" key="1">
    <citation type="submission" date="2021-12" db="EMBL/GenBank/DDBJ databases">
        <title>Comparative genomics, transcriptomics and evolutionary studies reveal genomic signatures of adaptation to plant cell wall in hemibiotrophic fungi.</title>
        <authorList>
            <consortium name="DOE Joint Genome Institute"/>
            <person name="Baroncelli R."/>
            <person name="Diaz J.F."/>
            <person name="Benocci T."/>
            <person name="Peng M."/>
            <person name="Battaglia E."/>
            <person name="Haridas S."/>
            <person name="Andreopoulos W."/>
            <person name="Labutti K."/>
            <person name="Pangilinan J."/>
            <person name="Floch G.L."/>
            <person name="Makela M.R."/>
            <person name="Henrissat B."/>
            <person name="Grigoriev I.V."/>
            <person name="Crouch J.A."/>
            <person name="De Vries R.P."/>
            <person name="Sukno S.A."/>
            <person name="Thon M.R."/>
        </authorList>
    </citation>
    <scope>NUCLEOTIDE SEQUENCE</scope>
    <source>
        <strain evidence="2">CBS 112980</strain>
    </source>
</reference>
<feature type="region of interest" description="Disordered" evidence="1">
    <location>
        <begin position="1"/>
        <end position="112"/>
    </location>
</feature>
<proteinExistence type="predicted"/>
<name>A0AAD8X951_GLOAC</name>
<evidence type="ECO:0000313" key="2">
    <source>
        <dbReference type="EMBL" id="KAK1711276.1"/>
    </source>
</evidence>
<dbReference type="Proteomes" id="UP001244207">
    <property type="component" value="Unassembled WGS sequence"/>
</dbReference>
<keyword evidence="3" id="KW-1185">Reference proteome</keyword>
<feature type="compositionally biased region" description="Polar residues" evidence="1">
    <location>
        <begin position="58"/>
        <end position="83"/>
    </location>
</feature>
<sequence length="287" mass="31795">MKANPRKRGSETPVPEPKRQCVALPDTRDDDAQGHPPSANVGHVREQPESGPSVFGAISTNAATSPSASELGTEQAPGTQPVDSTAPKDTSHPQPTNTGDRKNLDNQPTRTQDTQKKIMFMTLSRCRVAVYPVQVFPDLIQQTSQDMQFRRREPGGCIYRSDLIRSRAGQFHILVSHEILGKLGRSRKDQDCVVVPTSLAIRLFVVGDCHLATSIFWPTRGSVTHIRKGCDVVWESSPDWVLFLKHLSTIRPNVPELCSLQTMLFSYPVSERRPGVRHEAPHATSFS</sequence>
<organism evidence="2 3">
    <name type="scientific">Glomerella acutata</name>
    <name type="common">Colletotrichum acutatum</name>
    <dbReference type="NCBI Taxonomy" id="27357"/>
    <lineage>
        <taxon>Eukaryota</taxon>
        <taxon>Fungi</taxon>
        <taxon>Dikarya</taxon>
        <taxon>Ascomycota</taxon>
        <taxon>Pezizomycotina</taxon>
        <taxon>Sordariomycetes</taxon>
        <taxon>Hypocreomycetidae</taxon>
        <taxon>Glomerellales</taxon>
        <taxon>Glomerellaceae</taxon>
        <taxon>Colletotrichum</taxon>
        <taxon>Colletotrichum acutatum species complex</taxon>
    </lineage>
</organism>
<accession>A0AAD8X951</accession>
<protein>
    <submittedName>
        <fullName evidence="2">Uncharacterized protein</fullName>
    </submittedName>
</protein>
<dbReference type="GeneID" id="85385044"/>
<gene>
    <name evidence="2" type="ORF">BDZ83DRAFT_119759</name>
</gene>
<dbReference type="EMBL" id="JAHMHS010000160">
    <property type="protein sequence ID" value="KAK1711276.1"/>
    <property type="molecule type" value="Genomic_DNA"/>
</dbReference>
<comment type="caution">
    <text evidence="2">The sequence shown here is derived from an EMBL/GenBank/DDBJ whole genome shotgun (WGS) entry which is preliminary data.</text>
</comment>